<dbReference type="AlphaFoldDB" id="A0A7W8HLJ0"/>
<keyword evidence="9" id="KW-1133">Transmembrane helix</keyword>
<dbReference type="EMBL" id="JACHGA010000001">
    <property type="protein sequence ID" value="MBB5274218.1"/>
    <property type="molecule type" value="Genomic_DNA"/>
</dbReference>
<evidence type="ECO:0000256" key="5">
    <source>
        <dbReference type="ARBA" id="ARBA00022748"/>
    </source>
</evidence>
<evidence type="ECO:0000256" key="9">
    <source>
        <dbReference type="RuleBase" id="RU364112"/>
    </source>
</evidence>
<keyword evidence="5" id="KW-0201">Cytochrome c-type biogenesis</keyword>
<evidence type="ECO:0000259" key="11">
    <source>
        <dbReference type="Pfam" id="PF03918"/>
    </source>
</evidence>
<dbReference type="Gene3D" id="1.10.8.640">
    <property type="entry name" value="Cytochrome C biogenesis protein"/>
    <property type="match status" value="1"/>
</dbReference>
<keyword evidence="9" id="KW-0812">Transmembrane</keyword>
<feature type="domain" description="CcmH/CycL/Ccl2/NrfF N-terminal" evidence="11">
    <location>
        <begin position="58"/>
        <end position="197"/>
    </location>
</feature>
<evidence type="ECO:0000256" key="10">
    <source>
        <dbReference type="SAM" id="MobiDB-lite"/>
    </source>
</evidence>
<dbReference type="GO" id="GO:0017004">
    <property type="term" value="P:cytochrome complex assembly"/>
    <property type="evidence" value="ECO:0007669"/>
    <property type="project" value="UniProtKB-KW"/>
</dbReference>
<dbReference type="PANTHER" id="PTHR47870">
    <property type="entry name" value="CYTOCHROME C-TYPE BIOGENESIS PROTEIN CCMH"/>
    <property type="match status" value="1"/>
</dbReference>
<evidence type="ECO:0000256" key="3">
    <source>
        <dbReference type="ARBA" id="ARBA00022723"/>
    </source>
</evidence>
<dbReference type="CDD" id="cd16378">
    <property type="entry name" value="CcmH_N"/>
    <property type="match status" value="1"/>
</dbReference>
<evidence type="ECO:0000313" key="13">
    <source>
        <dbReference type="Proteomes" id="UP000550895"/>
    </source>
</evidence>
<sequence length="200" mass="21869">MTARIKDIAPHPAAATFSPQAGRRADPPTSAIPSPGLRGEGHGEGLGRPTLRRLFLCLALLFTPIHALAVNPDEVLADPALEQRARALSAELRCMVCQNQSIDDSNAELARDLRIVVRERLVDGDTDEQVLDYVVSRYGEFVLLKPRLSVRTIALWGAPATLAIIGLIVAVVYTRRRAVQPVAKLSPEEEARLRRVLDAE</sequence>
<comment type="similarity">
    <text evidence="1 9">Belongs to the CcmH/CycL/Ccl2/NrfF family.</text>
</comment>
<comment type="caution">
    <text evidence="12">The sequence shown here is derived from an EMBL/GenBank/DDBJ whole genome shotgun (WGS) entry which is preliminary data.</text>
</comment>
<evidence type="ECO:0000256" key="6">
    <source>
        <dbReference type="ARBA" id="ARBA00023004"/>
    </source>
</evidence>
<keyword evidence="9" id="KW-0472">Membrane</keyword>
<dbReference type="InterPro" id="IPR038297">
    <property type="entry name" value="CcmH/CycL/NrfF/Ccl2_sf"/>
</dbReference>
<protein>
    <recommendedName>
        <fullName evidence="9">Cytochrome c-type biogenesis protein</fullName>
    </recommendedName>
</protein>
<evidence type="ECO:0000256" key="7">
    <source>
        <dbReference type="ARBA" id="ARBA00037230"/>
    </source>
</evidence>
<keyword evidence="4 9" id="KW-0732">Signal</keyword>
<name>A0A7W8HLJ0_9HYPH</name>
<dbReference type="FunFam" id="1.10.8.640:FF:000001">
    <property type="entry name" value="Cytochrome c-type biogenesis protein"/>
    <property type="match status" value="1"/>
</dbReference>
<comment type="subcellular location">
    <subcellularLocation>
        <location evidence="8">Membrane</location>
        <topology evidence="8">Single-pass membrane protein</topology>
        <orientation evidence="8">Periplasmic side</orientation>
    </subcellularLocation>
</comment>
<feature type="transmembrane region" description="Helical" evidence="9">
    <location>
        <begin position="153"/>
        <end position="174"/>
    </location>
</feature>
<evidence type="ECO:0000256" key="2">
    <source>
        <dbReference type="ARBA" id="ARBA00022617"/>
    </source>
</evidence>
<dbReference type="Proteomes" id="UP000550895">
    <property type="component" value="Unassembled WGS sequence"/>
</dbReference>
<proteinExistence type="inferred from homology"/>
<dbReference type="GO" id="GO:0046872">
    <property type="term" value="F:metal ion binding"/>
    <property type="evidence" value="ECO:0007669"/>
    <property type="project" value="UniProtKB-KW"/>
</dbReference>
<dbReference type="GO" id="GO:0005886">
    <property type="term" value="C:plasma membrane"/>
    <property type="evidence" value="ECO:0007669"/>
    <property type="project" value="TreeGrafter"/>
</dbReference>
<evidence type="ECO:0000256" key="4">
    <source>
        <dbReference type="ARBA" id="ARBA00022729"/>
    </source>
</evidence>
<evidence type="ECO:0000256" key="8">
    <source>
        <dbReference type="ARBA" id="ARBA00060491"/>
    </source>
</evidence>
<evidence type="ECO:0000256" key="1">
    <source>
        <dbReference type="ARBA" id="ARBA00010342"/>
    </source>
</evidence>
<comment type="function">
    <text evidence="7">Required for the biogenesis of c-type cytochromes. Possible subunit of a heme lyase.</text>
</comment>
<dbReference type="Pfam" id="PF03918">
    <property type="entry name" value="CcmH"/>
    <property type="match status" value="1"/>
</dbReference>
<evidence type="ECO:0000313" key="12">
    <source>
        <dbReference type="EMBL" id="MBB5274218.1"/>
    </source>
</evidence>
<organism evidence="12 13">
    <name type="scientific">Rhizobium rosettiformans</name>
    <dbReference type="NCBI Taxonomy" id="1368430"/>
    <lineage>
        <taxon>Bacteria</taxon>
        <taxon>Pseudomonadati</taxon>
        <taxon>Pseudomonadota</taxon>
        <taxon>Alphaproteobacteria</taxon>
        <taxon>Hyphomicrobiales</taxon>
        <taxon>Rhizobiaceae</taxon>
        <taxon>Rhizobium/Agrobacterium group</taxon>
        <taxon>Rhizobium</taxon>
    </lineage>
</organism>
<keyword evidence="2 9" id="KW-0349">Heme</keyword>
<feature type="region of interest" description="Disordered" evidence="10">
    <location>
        <begin position="1"/>
        <end position="43"/>
    </location>
</feature>
<keyword evidence="13" id="KW-1185">Reference proteome</keyword>
<dbReference type="PANTHER" id="PTHR47870:SF1">
    <property type="entry name" value="CYTOCHROME C-TYPE BIOGENESIS PROTEIN CCMH"/>
    <property type="match status" value="1"/>
</dbReference>
<dbReference type="InterPro" id="IPR051263">
    <property type="entry name" value="C-type_cytochrome_biogenesis"/>
</dbReference>
<dbReference type="InterPro" id="IPR005616">
    <property type="entry name" value="CcmH/CycL/Ccl2/NrfF_N"/>
</dbReference>
<keyword evidence="6 9" id="KW-0408">Iron</keyword>
<gene>
    <name evidence="12" type="ORF">HNR26_000256</name>
</gene>
<reference evidence="12 13" key="1">
    <citation type="submission" date="2020-08" db="EMBL/GenBank/DDBJ databases">
        <title>Genomic Encyclopedia of Type Strains, Phase IV (KMG-IV): sequencing the most valuable type-strain genomes for metagenomic binning, comparative biology and taxonomic classification.</title>
        <authorList>
            <person name="Goeker M."/>
        </authorList>
    </citation>
    <scope>NUCLEOTIDE SEQUENCE [LARGE SCALE GENOMIC DNA]</scope>
    <source>
        <strain evidence="12 13">DSM 26376</strain>
    </source>
</reference>
<keyword evidence="3 9" id="KW-0479">Metal-binding</keyword>
<accession>A0A7W8HLJ0</accession>